<evidence type="ECO:0000313" key="12">
    <source>
        <dbReference type="Proteomes" id="UP000029713"/>
    </source>
</evidence>
<protein>
    <recommendedName>
        <fullName evidence="2">histidine kinase</fullName>
        <ecNumber evidence="2">2.7.13.3</ecNumber>
    </recommendedName>
</protein>
<sequence length="412" mass="41816">MARRTAAPAVRRSLHRWLYLLLGGAIGVAVGIVLAWPVQVIATSGLPPVLIGVLVVLLVAAPVVAVGALAEVRPVEAVAVGGLLARGFTDRPGPSTTAPQRARTALLLALHVLAGTVVGALLVIGVPSAVVLVAVPGGAGAEDLLGMAVPAGWPVRVGLAAGLLLLVVAGGEFLGRGLAAVAPRLLAGSTAERLAAAEASVSVLTGRDRLARELHDSVGHALSLASVQAGAARRLLTRDPVAAEEAIRATEDATRRALVDLDHVLGLLRAEEQAAADVAPAPDLRDLAKLVGTARAAGAVVSVEVRGAVESLPALVSREAYRIVQEGLTNVLRYAPGTACRLVVDAAADDLELVLANTGPGAAAAGAGGGRGLRGVRERVRDLRGEVRAGVAEDGRWQLAVRLPVHARSAVR</sequence>
<keyword evidence="8" id="KW-0902">Two-component regulatory system</keyword>
<name>A0A098Y586_9ACTN</name>
<dbReference type="EMBL" id="JPMX01000075">
    <property type="protein sequence ID" value="KGH45605.1"/>
    <property type="molecule type" value="Genomic_DNA"/>
</dbReference>
<keyword evidence="6" id="KW-0418">Kinase</keyword>
<keyword evidence="5" id="KW-0547">Nucleotide-binding</keyword>
<dbReference type="PANTHER" id="PTHR24421:SF10">
    <property type="entry name" value="NITRATE_NITRITE SENSOR PROTEIN NARQ"/>
    <property type="match status" value="1"/>
</dbReference>
<dbReference type="InterPro" id="IPR050482">
    <property type="entry name" value="Sensor_HK_TwoCompSys"/>
</dbReference>
<dbReference type="Gene3D" id="1.20.5.1930">
    <property type="match status" value="1"/>
</dbReference>
<dbReference type="GO" id="GO:0046983">
    <property type="term" value="F:protein dimerization activity"/>
    <property type="evidence" value="ECO:0007669"/>
    <property type="project" value="InterPro"/>
</dbReference>
<comment type="caution">
    <text evidence="11">The sequence shown here is derived from an EMBL/GenBank/DDBJ whole genome shotgun (WGS) entry which is preliminary data.</text>
</comment>
<dbReference type="Gene3D" id="3.30.565.10">
    <property type="entry name" value="Histidine kinase-like ATPase, C-terminal domain"/>
    <property type="match status" value="1"/>
</dbReference>
<dbReference type="SUPFAM" id="SSF55874">
    <property type="entry name" value="ATPase domain of HSP90 chaperone/DNA topoisomerase II/histidine kinase"/>
    <property type="match status" value="1"/>
</dbReference>
<evidence type="ECO:0000256" key="7">
    <source>
        <dbReference type="ARBA" id="ARBA00022840"/>
    </source>
</evidence>
<evidence type="ECO:0000256" key="4">
    <source>
        <dbReference type="ARBA" id="ARBA00022679"/>
    </source>
</evidence>
<dbReference type="InterPro" id="IPR036890">
    <property type="entry name" value="HATPase_C_sf"/>
</dbReference>
<feature type="transmembrane region" description="Helical" evidence="9">
    <location>
        <begin position="105"/>
        <end position="135"/>
    </location>
</feature>
<feature type="transmembrane region" description="Helical" evidence="9">
    <location>
        <begin position="17"/>
        <end position="37"/>
    </location>
</feature>
<evidence type="ECO:0000259" key="10">
    <source>
        <dbReference type="Pfam" id="PF07730"/>
    </source>
</evidence>
<keyword evidence="12" id="KW-1185">Reference proteome</keyword>
<dbReference type="GO" id="GO:0005524">
    <property type="term" value="F:ATP binding"/>
    <property type="evidence" value="ECO:0007669"/>
    <property type="project" value="UniProtKB-KW"/>
</dbReference>
<feature type="transmembrane region" description="Helical" evidence="9">
    <location>
        <begin position="155"/>
        <end position="175"/>
    </location>
</feature>
<dbReference type="GO" id="GO:0000155">
    <property type="term" value="F:phosphorelay sensor kinase activity"/>
    <property type="evidence" value="ECO:0007669"/>
    <property type="project" value="InterPro"/>
</dbReference>
<keyword evidence="7" id="KW-0067">ATP-binding</keyword>
<feature type="domain" description="Signal transduction histidine kinase subgroup 3 dimerisation and phosphoacceptor" evidence="10">
    <location>
        <begin position="207"/>
        <end position="271"/>
    </location>
</feature>
<evidence type="ECO:0000256" key="2">
    <source>
        <dbReference type="ARBA" id="ARBA00012438"/>
    </source>
</evidence>
<evidence type="ECO:0000256" key="3">
    <source>
        <dbReference type="ARBA" id="ARBA00022553"/>
    </source>
</evidence>
<keyword evidence="3" id="KW-0597">Phosphoprotein</keyword>
<evidence type="ECO:0000256" key="6">
    <source>
        <dbReference type="ARBA" id="ARBA00022777"/>
    </source>
</evidence>
<proteinExistence type="predicted"/>
<keyword evidence="9" id="KW-0812">Transmembrane</keyword>
<dbReference type="InterPro" id="IPR011712">
    <property type="entry name" value="Sig_transdc_His_kin_sub3_dim/P"/>
</dbReference>
<keyword evidence="9" id="KW-0472">Membrane</keyword>
<keyword evidence="4" id="KW-0808">Transferase</keyword>
<evidence type="ECO:0000256" key="9">
    <source>
        <dbReference type="SAM" id="Phobius"/>
    </source>
</evidence>
<evidence type="ECO:0000256" key="1">
    <source>
        <dbReference type="ARBA" id="ARBA00000085"/>
    </source>
</evidence>
<feature type="transmembrane region" description="Helical" evidence="9">
    <location>
        <begin position="49"/>
        <end position="70"/>
    </location>
</feature>
<comment type="catalytic activity">
    <reaction evidence="1">
        <text>ATP + protein L-histidine = ADP + protein N-phospho-L-histidine.</text>
        <dbReference type="EC" id="2.7.13.3"/>
    </reaction>
</comment>
<dbReference type="Proteomes" id="UP000029713">
    <property type="component" value="Unassembled WGS sequence"/>
</dbReference>
<dbReference type="Pfam" id="PF07730">
    <property type="entry name" value="HisKA_3"/>
    <property type="match status" value="1"/>
</dbReference>
<dbReference type="AlphaFoldDB" id="A0A098Y586"/>
<gene>
    <name evidence="11" type="ORF">IN07_15970</name>
</gene>
<evidence type="ECO:0000256" key="5">
    <source>
        <dbReference type="ARBA" id="ARBA00022741"/>
    </source>
</evidence>
<dbReference type="GO" id="GO:0016020">
    <property type="term" value="C:membrane"/>
    <property type="evidence" value="ECO:0007669"/>
    <property type="project" value="InterPro"/>
</dbReference>
<reference evidence="11 12" key="1">
    <citation type="submission" date="2014-07" db="EMBL/GenBank/DDBJ databases">
        <title>Biosystematic studies on Modestobacter strains isolated from extreme hyper-arid desert soil and from historic building.</title>
        <authorList>
            <person name="Bukarasam K."/>
            <person name="Bull A."/>
            <person name="Girard G."/>
            <person name="van Wezel G."/>
            <person name="Goodfellow M."/>
        </authorList>
    </citation>
    <scope>NUCLEOTIDE SEQUENCE [LARGE SCALE GENOMIC DNA]</scope>
    <source>
        <strain evidence="11 12">KNN45-2b</strain>
    </source>
</reference>
<dbReference type="STRING" id="1522368.IN07_15970"/>
<accession>A0A098Y586</accession>
<evidence type="ECO:0000256" key="8">
    <source>
        <dbReference type="ARBA" id="ARBA00023012"/>
    </source>
</evidence>
<dbReference type="EC" id="2.7.13.3" evidence="2"/>
<keyword evidence="9" id="KW-1133">Transmembrane helix</keyword>
<dbReference type="PANTHER" id="PTHR24421">
    <property type="entry name" value="NITRATE/NITRITE SENSOR PROTEIN NARX-RELATED"/>
    <property type="match status" value="1"/>
</dbReference>
<evidence type="ECO:0000313" key="11">
    <source>
        <dbReference type="EMBL" id="KGH45605.1"/>
    </source>
</evidence>
<dbReference type="RefSeq" id="WP_036337058.1">
    <property type="nucleotide sequence ID" value="NZ_JPMX01000075.1"/>
</dbReference>
<organism evidence="11 12">
    <name type="scientific">Modestobacter caceresii</name>
    <dbReference type="NCBI Taxonomy" id="1522368"/>
    <lineage>
        <taxon>Bacteria</taxon>
        <taxon>Bacillati</taxon>
        <taxon>Actinomycetota</taxon>
        <taxon>Actinomycetes</taxon>
        <taxon>Geodermatophilales</taxon>
        <taxon>Geodermatophilaceae</taxon>
        <taxon>Modestobacter</taxon>
    </lineage>
</organism>